<comment type="similarity">
    <text evidence="3">Belongs to the phospholipase A2 family.</text>
</comment>
<dbReference type="InterPro" id="IPR016090">
    <property type="entry name" value="PLA2-like_dom"/>
</dbReference>
<dbReference type="EMBL" id="OU015568">
    <property type="protein sequence ID" value="CAG5080373.1"/>
    <property type="molecule type" value="Genomic_DNA"/>
</dbReference>
<dbReference type="SMART" id="SM00085">
    <property type="entry name" value="PA2c"/>
    <property type="match status" value="1"/>
</dbReference>
<dbReference type="Proteomes" id="UP001158576">
    <property type="component" value="Chromosome PAR"/>
</dbReference>
<dbReference type="PRINTS" id="PR00389">
    <property type="entry name" value="PHPHLIPASEA2"/>
</dbReference>
<keyword evidence="2" id="KW-0964">Secreted</keyword>
<evidence type="ECO:0000313" key="5">
    <source>
        <dbReference type="EMBL" id="CAG5080373.1"/>
    </source>
</evidence>
<name>A0ABN7RLG4_OIKDI</name>
<dbReference type="InterPro" id="IPR001211">
    <property type="entry name" value="PLA2"/>
</dbReference>
<evidence type="ECO:0000259" key="4">
    <source>
        <dbReference type="SMART" id="SM00085"/>
    </source>
</evidence>
<gene>
    <name evidence="5" type="ORF">OKIOD_LOCUS1119</name>
</gene>
<keyword evidence="6" id="KW-1185">Reference proteome</keyword>
<feature type="domain" description="Phospholipase A2-like central" evidence="4">
    <location>
        <begin position="1"/>
        <end position="96"/>
    </location>
</feature>
<evidence type="ECO:0000256" key="3">
    <source>
        <dbReference type="RuleBase" id="RU003654"/>
    </source>
</evidence>
<evidence type="ECO:0000256" key="1">
    <source>
        <dbReference type="ARBA" id="ARBA00004613"/>
    </source>
</evidence>
<organism evidence="5 6">
    <name type="scientific">Oikopleura dioica</name>
    <name type="common">Tunicate</name>
    <dbReference type="NCBI Taxonomy" id="34765"/>
    <lineage>
        <taxon>Eukaryota</taxon>
        <taxon>Metazoa</taxon>
        <taxon>Chordata</taxon>
        <taxon>Tunicata</taxon>
        <taxon>Appendicularia</taxon>
        <taxon>Copelata</taxon>
        <taxon>Oikopleuridae</taxon>
        <taxon>Oikopleura</taxon>
    </lineage>
</organism>
<dbReference type="SUPFAM" id="SSF48619">
    <property type="entry name" value="Phospholipase A2, PLA2"/>
    <property type="match status" value="1"/>
</dbReference>
<reference evidence="5 6" key="1">
    <citation type="submission" date="2021-04" db="EMBL/GenBank/DDBJ databases">
        <authorList>
            <person name="Bliznina A."/>
        </authorList>
    </citation>
    <scope>NUCLEOTIDE SEQUENCE [LARGE SCALE GENOMIC DNA]</scope>
</reference>
<accession>A0ABN7RLG4</accession>
<dbReference type="Gene3D" id="1.20.90.10">
    <property type="entry name" value="Phospholipase A2 domain"/>
    <property type="match status" value="1"/>
</dbReference>
<protein>
    <submittedName>
        <fullName evidence="5">Oidioi.mRNA.OKI2018_I69.PAR.g9561.t1.cds</fullName>
    </submittedName>
</protein>
<sequence length="161" mass="18132">MSEKGFGKPVDKLDRACKIYKECIQCSLAQFGSDCKPELKTYLFETDSGRVMCTNQRGTCGRSLCECDKHFAKIHSLEYESFNPNFSNIKQMDQVSSGSQIWDSKKNCEARTTYRTNMEKGENGSGRSCCSGAQKITPFFMYNSLTHECCENGEIESIGQC</sequence>
<evidence type="ECO:0000313" key="6">
    <source>
        <dbReference type="Proteomes" id="UP001158576"/>
    </source>
</evidence>
<proteinExistence type="inferred from homology"/>
<dbReference type="InterPro" id="IPR036444">
    <property type="entry name" value="PLipase_A2_dom_sf"/>
</dbReference>
<evidence type="ECO:0000256" key="2">
    <source>
        <dbReference type="ARBA" id="ARBA00022525"/>
    </source>
</evidence>
<comment type="subcellular location">
    <subcellularLocation>
        <location evidence="1">Secreted</location>
    </subcellularLocation>
</comment>
<dbReference type="Pfam" id="PF00068">
    <property type="entry name" value="Phospholip_A2_1"/>
    <property type="match status" value="1"/>
</dbReference>